<evidence type="ECO:0000313" key="3">
    <source>
        <dbReference type="Proteomes" id="UP001353858"/>
    </source>
</evidence>
<dbReference type="EMBL" id="JARPUR010000003">
    <property type="protein sequence ID" value="KAK4880829.1"/>
    <property type="molecule type" value="Genomic_DNA"/>
</dbReference>
<keyword evidence="3" id="KW-1185">Reference proteome</keyword>
<sequence>MKFYKPDGTFITEKDTDFGWWFNDIIPPDNSEKWNEPVIQVFPIKSVQETLLNPEGLIESEKNNFYDINPVKEKLSNMTSPNIWKSKVLLSIINSSLFKKITEKDNLYFQQSIIKPNSSKIKLKIPRTPEKLTCLQSERLKCSKTHTFKEKFLECIALLQDNLEVLDVKIKEMRQEVLIIKVCFEEENERSRKLLRECRKFSQELKELNYLNEIVLLLMGEVEKIKSNNWPFRICSNQKKDLNLII</sequence>
<evidence type="ECO:0000313" key="2">
    <source>
        <dbReference type="EMBL" id="KAK4880829.1"/>
    </source>
</evidence>
<proteinExistence type="predicted"/>
<accession>A0AAN7SHR5</accession>
<gene>
    <name evidence="2" type="ORF">RN001_008975</name>
</gene>
<protein>
    <submittedName>
        <fullName evidence="2">Uncharacterized protein</fullName>
    </submittedName>
</protein>
<name>A0AAN7SHR5_9COLE</name>
<feature type="coiled-coil region" evidence="1">
    <location>
        <begin position="156"/>
        <end position="204"/>
    </location>
</feature>
<keyword evidence="1" id="KW-0175">Coiled coil</keyword>
<reference evidence="3" key="1">
    <citation type="submission" date="2023-01" db="EMBL/GenBank/DDBJ databases">
        <title>Key to firefly adult light organ development and bioluminescence: homeobox transcription factors regulate luciferase expression and transportation to peroxisome.</title>
        <authorList>
            <person name="Fu X."/>
        </authorList>
    </citation>
    <scope>NUCLEOTIDE SEQUENCE [LARGE SCALE GENOMIC DNA]</scope>
</reference>
<evidence type="ECO:0000256" key="1">
    <source>
        <dbReference type="SAM" id="Coils"/>
    </source>
</evidence>
<dbReference type="Proteomes" id="UP001353858">
    <property type="component" value="Unassembled WGS sequence"/>
</dbReference>
<organism evidence="2 3">
    <name type="scientific">Aquatica leii</name>
    <dbReference type="NCBI Taxonomy" id="1421715"/>
    <lineage>
        <taxon>Eukaryota</taxon>
        <taxon>Metazoa</taxon>
        <taxon>Ecdysozoa</taxon>
        <taxon>Arthropoda</taxon>
        <taxon>Hexapoda</taxon>
        <taxon>Insecta</taxon>
        <taxon>Pterygota</taxon>
        <taxon>Neoptera</taxon>
        <taxon>Endopterygota</taxon>
        <taxon>Coleoptera</taxon>
        <taxon>Polyphaga</taxon>
        <taxon>Elateriformia</taxon>
        <taxon>Elateroidea</taxon>
        <taxon>Lampyridae</taxon>
        <taxon>Luciolinae</taxon>
        <taxon>Aquatica</taxon>
    </lineage>
</organism>
<comment type="caution">
    <text evidence="2">The sequence shown here is derived from an EMBL/GenBank/DDBJ whole genome shotgun (WGS) entry which is preliminary data.</text>
</comment>
<dbReference type="AlphaFoldDB" id="A0AAN7SHR5"/>